<dbReference type="SUPFAM" id="SSF48452">
    <property type="entry name" value="TPR-like"/>
    <property type="match status" value="1"/>
</dbReference>
<dbReference type="AlphaFoldDB" id="A0A6N9Q522"/>
<dbReference type="SMART" id="SM00028">
    <property type="entry name" value="TPR"/>
    <property type="match status" value="2"/>
</dbReference>
<dbReference type="PROSITE" id="PS50005">
    <property type="entry name" value="TPR"/>
    <property type="match status" value="2"/>
</dbReference>
<dbReference type="Gene3D" id="1.25.40.10">
    <property type="entry name" value="Tetratricopeptide repeat domain"/>
    <property type="match status" value="1"/>
</dbReference>
<evidence type="ECO:0000256" key="1">
    <source>
        <dbReference type="PROSITE-ProRule" id="PRU00339"/>
    </source>
</evidence>
<keyword evidence="2" id="KW-0472">Membrane</keyword>
<dbReference type="InterPro" id="IPR019734">
    <property type="entry name" value="TPR_rpt"/>
</dbReference>
<gene>
    <name evidence="3" type="ORF">ERL59_13205</name>
</gene>
<dbReference type="InterPro" id="IPR011990">
    <property type="entry name" value="TPR-like_helical_dom_sf"/>
</dbReference>
<keyword evidence="1" id="KW-0802">TPR repeat</keyword>
<evidence type="ECO:0000313" key="3">
    <source>
        <dbReference type="EMBL" id="NBI29917.1"/>
    </source>
</evidence>
<keyword evidence="2" id="KW-1133">Transmembrane helix</keyword>
<reference evidence="3 4" key="1">
    <citation type="submission" date="2019-01" db="EMBL/GenBank/DDBJ databases">
        <title>Chengkuizengella sp. nov., isolated from deep-sea sediment of East Pacific Ocean.</title>
        <authorList>
            <person name="Yang J."/>
            <person name="Lai Q."/>
            <person name="Shao Z."/>
        </authorList>
    </citation>
    <scope>NUCLEOTIDE SEQUENCE [LARGE SCALE GENOMIC DNA]</scope>
    <source>
        <strain evidence="3 4">YPA3-1-1</strain>
    </source>
</reference>
<evidence type="ECO:0000256" key="2">
    <source>
        <dbReference type="SAM" id="Phobius"/>
    </source>
</evidence>
<dbReference type="PANTHER" id="PTHR12558">
    <property type="entry name" value="CELL DIVISION CYCLE 16,23,27"/>
    <property type="match status" value="1"/>
</dbReference>
<evidence type="ECO:0000313" key="4">
    <source>
        <dbReference type="Proteomes" id="UP000448943"/>
    </source>
</evidence>
<organism evidence="3 4">
    <name type="scientific">Chengkuizengella marina</name>
    <dbReference type="NCBI Taxonomy" id="2507566"/>
    <lineage>
        <taxon>Bacteria</taxon>
        <taxon>Bacillati</taxon>
        <taxon>Bacillota</taxon>
        <taxon>Bacilli</taxon>
        <taxon>Bacillales</taxon>
        <taxon>Paenibacillaceae</taxon>
        <taxon>Chengkuizengella</taxon>
    </lineage>
</organism>
<dbReference type="EMBL" id="SIJB01000028">
    <property type="protein sequence ID" value="NBI29917.1"/>
    <property type="molecule type" value="Genomic_DNA"/>
</dbReference>
<protein>
    <submittedName>
        <fullName evidence="3">Tetratricopeptide repeat protein</fullName>
    </submittedName>
</protein>
<keyword evidence="2" id="KW-0812">Transmembrane</keyword>
<proteinExistence type="predicted"/>
<accession>A0A6N9Q522</accession>
<feature type="repeat" description="TPR" evidence="1">
    <location>
        <begin position="169"/>
        <end position="202"/>
    </location>
</feature>
<comment type="caution">
    <text evidence="3">The sequence shown here is derived from an EMBL/GenBank/DDBJ whole genome shotgun (WGS) entry which is preliminary data.</text>
</comment>
<dbReference type="OrthoDB" id="2658060at2"/>
<name>A0A6N9Q522_9BACL</name>
<dbReference type="Proteomes" id="UP000448943">
    <property type="component" value="Unassembled WGS sequence"/>
</dbReference>
<feature type="transmembrane region" description="Helical" evidence="2">
    <location>
        <begin position="6"/>
        <end position="31"/>
    </location>
</feature>
<dbReference type="RefSeq" id="WP_160646724.1">
    <property type="nucleotide sequence ID" value="NZ_SIJB01000028.1"/>
</dbReference>
<feature type="repeat" description="TPR" evidence="1">
    <location>
        <begin position="100"/>
        <end position="133"/>
    </location>
</feature>
<sequence>MTKFIGFILLWQILGNPFIALFIIFIILYFLDRRFFGFFPSLTKPFKRMRKISNLRQQVRLNPNDVSSKYELASLLMEKKKYGEANQILTEILPRMDQDSHVLCDLGLTHIKMGNIQEGEKYILEGLKINPRTGYGQPYLELAKVFIQTDRDKTFQYLQEFRGIHSSSCESYYLLGKLYEQSGSKEEAKQAFKEVIEIYKSLPKYMKRHERKWAIRSRFKS</sequence>
<keyword evidence="4" id="KW-1185">Reference proteome</keyword>
<dbReference type="PANTHER" id="PTHR12558:SF13">
    <property type="entry name" value="CELL DIVISION CYCLE PROTEIN 27 HOMOLOG"/>
    <property type="match status" value="1"/>
</dbReference>
<dbReference type="Pfam" id="PF13181">
    <property type="entry name" value="TPR_8"/>
    <property type="match status" value="2"/>
</dbReference>